<dbReference type="EMBL" id="JAMRDG010000001">
    <property type="protein sequence ID" value="KAJ3700532.1"/>
    <property type="molecule type" value="Genomic_DNA"/>
</dbReference>
<evidence type="ECO:0000313" key="12">
    <source>
        <dbReference type="Proteomes" id="UP001210211"/>
    </source>
</evidence>
<feature type="domain" description="Trichome birefringence-like C-terminal" evidence="9">
    <location>
        <begin position="129"/>
        <end position="422"/>
    </location>
</feature>
<keyword evidence="6" id="KW-1133">Transmembrane helix</keyword>
<evidence type="ECO:0000256" key="2">
    <source>
        <dbReference type="ARBA" id="ARBA00007727"/>
    </source>
</evidence>
<evidence type="ECO:0000256" key="4">
    <source>
        <dbReference type="ARBA" id="ARBA00022692"/>
    </source>
</evidence>
<dbReference type="InterPro" id="IPR026057">
    <property type="entry name" value="TBL_C"/>
</dbReference>
<evidence type="ECO:0000256" key="8">
    <source>
        <dbReference type="ARBA" id="ARBA00023136"/>
    </source>
</evidence>
<keyword evidence="3" id="KW-0808">Transferase</keyword>
<comment type="caution">
    <text evidence="11">The sequence shown here is derived from an EMBL/GenBank/DDBJ whole genome shotgun (WGS) entry which is preliminary data.</text>
</comment>
<dbReference type="Pfam" id="PF13839">
    <property type="entry name" value="PC-Esterase"/>
    <property type="match status" value="1"/>
</dbReference>
<dbReference type="GO" id="GO:0000139">
    <property type="term" value="C:Golgi membrane"/>
    <property type="evidence" value="ECO:0007669"/>
    <property type="project" value="UniProtKB-SubCell"/>
</dbReference>
<organism evidence="11 12">
    <name type="scientific">Rhynchospora tenuis</name>
    <dbReference type="NCBI Taxonomy" id="198213"/>
    <lineage>
        <taxon>Eukaryota</taxon>
        <taxon>Viridiplantae</taxon>
        <taxon>Streptophyta</taxon>
        <taxon>Embryophyta</taxon>
        <taxon>Tracheophyta</taxon>
        <taxon>Spermatophyta</taxon>
        <taxon>Magnoliopsida</taxon>
        <taxon>Liliopsida</taxon>
        <taxon>Poales</taxon>
        <taxon>Cyperaceae</taxon>
        <taxon>Cyperoideae</taxon>
        <taxon>Rhynchosporeae</taxon>
        <taxon>Rhynchospora</taxon>
    </lineage>
</organism>
<dbReference type="GO" id="GO:1990538">
    <property type="term" value="F:xylan O-acetyltransferase activity"/>
    <property type="evidence" value="ECO:0007669"/>
    <property type="project" value="UniProtKB-ARBA"/>
</dbReference>
<dbReference type="Pfam" id="PF14416">
    <property type="entry name" value="PMR5N"/>
    <property type="match status" value="1"/>
</dbReference>
<dbReference type="PANTHER" id="PTHR32285:SF57">
    <property type="entry name" value="XYLOGLUCAN O-ACETYLTRANSFERASE 1"/>
    <property type="match status" value="1"/>
</dbReference>
<evidence type="ECO:0000256" key="7">
    <source>
        <dbReference type="ARBA" id="ARBA00023034"/>
    </source>
</evidence>
<reference evidence="11 12" key="1">
    <citation type="journal article" date="2022" name="Cell">
        <title>Repeat-based holocentromeres influence genome architecture and karyotype evolution.</title>
        <authorList>
            <person name="Hofstatter P.G."/>
            <person name="Thangavel G."/>
            <person name="Lux T."/>
            <person name="Neumann P."/>
            <person name="Vondrak T."/>
            <person name="Novak P."/>
            <person name="Zhang M."/>
            <person name="Costa L."/>
            <person name="Castellani M."/>
            <person name="Scott A."/>
            <person name="Toegelov H."/>
            <person name="Fuchs J."/>
            <person name="Mata-Sucre Y."/>
            <person name="Dias Y."/>
            <person name="Vanzela A.L.L."/>
            <person name="Huettel B."/>
            <person name="Almeida C.C.S."/>
            <person name="Simkova H."/>
            <person name="Souza G."/>
            <person name="Pedrosa-Harand A."/>
            <person name="Macas J."/>
            <person name="Mayer K.F.X."/>
            <person name="Houben A."/>
            <person name="Marques A."/>
        </authorList>
    </citation>
    <scope>NUCLEOTIDE SEQUENCE [LARGE SCALE GENOMIC DNA]</scope>
    <source>
        <strain evidence="11">RhyTen1mFocal</strain>
    </source>
</reference>
<evidence type="ECO:0000256" key="3">
    <source>
        <dbReference type="ARBA" id="ARBA00022679"/>
    </source>
</evidence>
<name>A0AAD5ZMA7_9POAL</name>
<dbReference type="InterPro" id="IPR029962">
    <property type="entry name" value="TBL"/>
</dbReference>
<evidence type="ECO:0000259" key="9">
    <source>
        <dbReference type="Pfam" id="PF13839"/>
    </source>
</evidence>
<comment type="similarity">
    <text evidence="2">Belongs to the PC-esterase family. TBL subfamily.</text>
</comment>
<dbReference type="AlphaFoldDB" id="A0AAD5ZMA7"/>
<sequence>MGVIHEQSQASHFFSKKFVPCYLYTFIPLALLHYYVFPLSCTTNTPEQLQSAITTASLVPSTQDKEAKLNRQVRCDYSEGQWVQTTSKPLYNGTSCGIIKGAQNCMVHGRPDTGFLYWKWQPKDSRCIVPVFDALAFLRIIKNKHLAFVGDSMARNQLESLICLLSTASQPDLVYQDSEAKKFRRWVFHDYNATVSAFWSPFLVKGSENVKAKEIYHNILYLDTVNKQWASELDKFDILVFSNGHWFLHKAMYYEEGNHLLGCNSMEQFNCTNFSFFNAFSKVIHTALEEVTSRFYGSDKAVVVATFTSGHFEGDWDKFGACPKTAPYKEREIEMPYLEKEMRKLGIEEVEMARKKVKEMGGRLTVEALDVTKLALLRPDGHPGPYMFPNPFANGIKERVQNDCVHWCMPGPIDTWNAILLEIMKKWKQD</sequence>
<evidence type="ECO:0000256" key="1">
    <source>
        <dbReference type="ARBA" id="ARBA00004323"/>
    </source>
</evidence>
<proteinExistence type="inferred from homology"/>
<evidence type="ECO:0000313" key="11">
    <source>
        <dbReference type="EMBL" id="KAJ3700532.1"/>
    </source>
</evidence>
<comment type="subcellular location">
    <subcellularLocation>
        <location evidence="1">Golgi apparatus membrane</location>
        <topology evidence="1">Single-pass type II membrane protein</topology>
    </subcellularLocation>
</comment>
<evidence type="ECO:0000259" key="10">
    <source>
        <dbReference type="Pfam" id="PF14416"/>
    </source>
</evidence>
<keyword evidence="7" id="KW-0333">Golgi apparatus</keyword>
<protein>
    <recommendedName>
        <fullName evidence="13">Trichome birefringence-like N-terminal domain-containing protein</fullName>
    </recommendedName>
</protein>
<evidence type="ECO:0008006" key="13">
    <source>
        <dbReference type="Google" id="ProtNLM"/>
    </source>
</evidence>
<keyword evidence="8" id="KW-0472">Membrane</keyword>
<dbReference type="Proteomes" id="UP001210211">
    <property type="component" value="Unassembled WGS sequence"/>
</dbReference>
<keyword evidence="5" id="KW-0735">Signal-anchor</keyword>
<keyword evidence="4" id="KW-0812">Transmembrane</keyword>
<keyword evidence="12" id="KW-1185">Reference proteome</keyword>
<dbReference type="PANTHER" id="PTHR32285">
    <property type="entry name" value="PROTEIN TRICHOME BIREFRINGENCE-LIKE 9-RELATED"/>
    <property type="match status" value="1"/>
</dbReference>
<accession>A0AAD5ZMA7</accession>
<evidence type="ECO:0000256" key="6">
    <source>
        <dbReference type="ARBA" id="ARBA00022989"/>
    </source>
</evidence>
<dbReference type="InterPro" id="IPR025846">
    <property type="entry name" value="TBL_N"/>
</dbReference>
<gene>
    <name evidence="11" type="ORF">LUZ61_004237</name>
</gene>
<evidence type="ECO:0000256" key="5">
    <source>
        <dbReference type="ARBA" id="ARBA00022968"/>
    </source>
</evidence>
<feature type="domain" description="Trichome birefringence-like N-terminal" evidence="10">
    <location>
        <begin position="74"/>
        <end position="124"/>
    </location>
</feature>